<dbReference type="KEGG" id="lpav:PLANPX_5188"/>
<dbReference type="EMBL" id="AP021861">
    <property type="protein sequence ID" value="BBO35576.1"/>
    <property type="molecule type" value="Genomic_DNA"/>
</dbReference>
<reference evidence="4" key="1">
    <citation type="submission" date="2019-10" db="EMBL/GenBank/DDBJ databases">
        <title>Lacipirellula parvula gen. nov., sp. nov., representing a lineage of planctomycetes widespread in freshwater anoxic habitats, and description of the family Lacipirellulaceae.</title>
        <authorList>
            <person name="Dedysh S.N."/>
            <person name="Kulichevskaya I.S."/>
            <person name="Beletsky A.V."/>
            <person name="Rakitin A.L."/>
            <person name="Mardanov A.V."/>
            <person name="Ivanova A.A."/>
            <person name="Saltykova V.X."/>
            <person name="Rijpstra W.I.C."/>
            <person name="Sinninghe Damste J.S."/>
            <person name="Ravin N.V."/>
        </authorList>
    </citation>
    <scope>NUCLEOTIDE SEQUENCE [LARGE SCALE GENOMIC DNA]</scope>
    <source>
        <strain evidence="4">PX69</strain>
    </source>
</reference>
<dbReference type="Pfam" id="PF07596">
    <property type="entry name" value="SBP_bac_10"/>
    <property type="match status" value="1"/>
</dbReference>
<dbReference type="SUPFAM" id="SSF54523">
    <property type="entry name" value="Pili subunits"/>
    <property type="match status" value="1"/>
</dbReference>
<gene>
    <name evidence="3" type="ORF">PLANPX_5188</name>
</gene>
<dbReference type="RefSeq" id="WP_152101973.1">
    <property type="nucleotide sequence ID" value="NZ_AP021861.1"/>
</dbReference>
<protein>
    <recommendedName>
        <fullName evidence="2">DUF1559 domain-containing protein</fullName>
    </recommendedName>
</protein>
<dbReference type="PANTHER" id="PTHR30093">
    <property type="entry name" value="GENERAL SECRETION PATHWAY PROTEIN G"/>
    <property type="match status" value="1"/>
</dbReference>
<feature type="transmembrane region" description="Helical" evidence="1">
    <location>
        <begin position="6"/>
        <end position="30"/>
    </location>
</feature>
<sequence length="267" mass="28758">MPIRRALTLIEVLVVIAIIGVLIGLILPAVEMSRESARRTTCANNMRQLGIAAKLHLDAHQTFPTGGWGPGWMGDPDAGFGTRQPGGWVYNVLPFIEQQSLREQGTRQAQQEKRIAIAAVMATPLESFTCPSRRLPRPYPFQGDRTLKNAIAPEKCAKSDYAVNSKVSYEKSEVIASEVQLRGRGMSNTVFAGEKSVASDHYVDGAAAGDQRAMYLGACDDVGRAPGGNPRQDSGGGSGFGSSHPSGCNFVYCDGSVRYISYDESLE</sequence>
<evidence type="ECO:0000313" key="3">
    <source>
        <dbReference type="EMBL" id="BBO35576.1"/>
    </source>
</evidence>
<keyword evidence="1" id="KW-0472">Membrane</keyword>
<dbReference type="Pfam" id="PF07963">
    <property type="entry name" value="N_methyl"/>
    <property type="match status" value="1"/>
</dbReference>
<dbReference type="Proteomes" id="UP000326837">
    <property type="component" value="Chromosome"/>
</dbReference>
<keyword evidence="1" id="KW-1133">Transmembrane helix</keyword>
<dbReference type="Gene3D" id="3.30.700.10">
    <property type="entry name" value="Glycoprotein, Type 4 Pilin"/>
    <property type="match status" value="1"/>
</dbReference>
<name>A0A5K7XLN0_9BACT</name>
<feature type="domain" description="DUF1559" evidence="2">
    <location>
        <begin position="34"/>
        <end position="262"/>
    </location>
</feature>
<dbReference type="NCBIfam" id="TIGR04294">
    <property type="entry name" value="pre_pil_HX9DG"/>
    <property type="match status" value="1"/>
</dbReference>
<dbReference type="InterPro" id="IPR045584">
    <property type="entry name" value="Pilin-like"/>
</dbReference>
<dbReference type="InterPro" id="IPR027558">
    <property type="entry name" value="Pre_pil_HX9DG_C"/>
</dbReference>
<evidence type="ECO:0000256" key="1">
    <source>
        <dbReference type="SAM" id="Phobius"/>
    </source>
</evidence>
<dbReference type="PANTHER" id="PTHR30093:SF2">
    <property type="entry name" value="TYPE II SECRETION SYSTEM PROTEIN H"/>
    <property type="match status" value="1"/>
</dbReference>
<keyword evidence="1" id="KW-0812">Transmembrane</keyword>
<accession>A0A5K7XLN0</accession>
<dbReference type="NCBIfam" id="TIGR02532">
    <property type="entry name" value="IV_pilin_GFxxxE"/>
    <property type="match status" value="1"/>
</dbReference>
<dbReference type="AlphaFoldDB" id="A0A5K7XLN0"/>
<evidence type="ECO:0000259" key="2">
    <source>
        <dbReference type="Pfam" id="PF07596"/>
    </source>
</evidence>
<evidence type="ECO:0000313" key="4">
    <source>
        <dbReference type="Proteomes" id="UP000326837"/>
    </source>
</evidence>
<proteinExistence type="predicted"/>
<keyword evidence="4" id="KW-1185">Reference proteome</keyword>
<dbReference type="InterPro" id="IPR011453">
    <property type="entry name" value="DUF1559"/>
</dbReference>
<organism evidence="3 4">
    <name type="scientific">Lacipirellula parvula</name>
    <dbReference type="NCBI Taxonomy" id="2650471"/>
    <lineage>
        <taxon>Bacteria</taxon>
        <taxon>Pseudomonadati</taxon>
        <taxon>Planctomycetota</taxon>
        <taxon>Planctomycetia</taxon>
        <taxon>Pirellulales</taxon>
        <taxon>Lacipirellulaceae</taxon>
        <taxon>Lacipirellula</taxon>
    </lineage>
</organism>
<dbReference type="InterPro" id="IPR012902">
    <property type="entry name" value="N_methyl_site"/>
</dbReference>